<dbReference type="Proteomes" id="UP000799755">
    <property type="component" value="Unassembled WGS sequence"/>
</dbReference>
<sequence>MLQDGAYTAEVYKSNLFKLQVDELLQQLKPKYGKKEAPAEKAMWTLKTIIEQIPSRAPLSIPDSETALESEKIVIPFPNPRPPRDAKYKMQYDRPTSINAIGSYPLKTTTRAEDELAIDLAVTMPKSLFQEKDYLNHRYFYKRAFYLACLAAGIRGSKEHKFNASFELLNGNQLQPIIVIRPIRDGNADDFSASKCRIHILPALPDKMFLESKLRPDSNCIRPKDSNDKPESMRPKPTPFYNATVQSDASISPYLKFLHYSSSKCNAYKDACILGRTWLRQRGFGGSARNGGFGNFEWGTIIAILLQANLGDGVPPLSSGYSSYQLFKATLQFLATRDLIKAPYAFNSCYNSSDFSVSTAESTPIFFDGPRNINILFKMSPWSYERLRSEAELTVDMLGDSVFDQFDSTFILKANAPNYRYDTTLEVPLAAFGFDSMSETHDQDILQACRNMYFILARALTNRVTTISFHMPNQGSWPVTSRRPPEDQKRRILITFATNPSYANRTVDYGPTAENKKDAASFRQFWGEKAELRRFKDGSILESVVWSYKHNSTPVIQQIILFIIGKHFSAKLAGEAVFTTDRLGHLIPSGRIVGKSGIEPFSPLMTAFATLDKDIRGLEGFPLQIRHIIAADPQLRYSTVEFPTYASKTFPHTPASVVVQFEGSARWPDDLAAIQRTKIAFLLKVADLLSSSKSTYVTRVGLENPSQPSLNQAYLEIILPSSLSFRLRIHHDREATLLDRQLKDKSLDGFSRESSALALAVYKREFQHLPAHTQAMQSMCTRFPALSPSIRLTKRWFDSHLLSPHFSPVLIELLVVRTFLQPYPWPVPSCATTGFLRTLAWISRWDWRHNPLVIDFSTFLPAKGSTDLTGGNTKGLKAEDLDKIHLSFEAWRRIDPSMNRVVLFAASNIDPQGTTWTDRGMPEKVVAARLTSLARSATGLVREDDDRLMSRLAGEENRDILSNYFTAEALFIPQLKDYDVVIHISSDLSRAGEKRKESKFKNLQIQLESQELGDSQKIGYDPVELFARELQEVYGEALLWFWDPEALDVIAGLWNPSATAQRGFKVKSGWNSLPVNTYKQGQKNNQGETSHQVEIQINKGAILNEIGKLGGEIINTIEVR</sequence>
<protein>
    <submittedName>
        <fullName evidence="1">Pre-rRNA processing protein-like protein Utp22</fullName>
    </submittedName>
</protein>
<dbReference type="EMBL" id="MU003523">
    <property type="protein sequence ID" value="KAF2466725.1"/>
    <property type="molecule type" value="Genomic_DNA"/>
</dbReference>
<comment type="caution">
    <text evidence="1">The sequence shown here is derived from an EMBL/GenBank/DDBJ whole genome shotgun (WGS) entry which is preliminary data.</text>
</comment>
<gene>
    <name evidence="1" type="ORF">BDR25DRAFT_268134</name>
</gene>
<name>A0ACB6QIK5_9PLEO</name>
<proteinExistence type="predicted"/>
<evidence type="ECO:0000313" key="1">
    <source>
        <dbReference type="EMBL" id="KAF2466725.1"/>
    </source>
</evidence>
<reference evidence="1" key="1">
    <citation type="journal article" date="2020" name="Stud. Mycol.">
        <title>101 Dothideomycetes genomes: a test case for predicting lifestyles and emergence of pathogens.</title>
        <authorList>
            <person name="Haridas S."/>
            <person name="Albert R."/>
            <person name="Binder M."/>
            <person name="Bloem J."/>
            <person name="Labutti K."/>
            <person name="Salamov A."/>
            <person name="Andreopoulos B."/>
            <person name="Baker S."/>
            <person name="Barry K."/>
            <person name="Bills G."/>
            <person name="Bluhm B."/>
            <person name="Cannon C."/>
            <person name="Castanera R."/>
            <person name="Culley D."/>
            <person name="Daum C."/>
            <person name="Ezra D."/>
            <person name="Gonzalez J."/>
            <person name="Henrissat B."/>
            <person name="Kuo A."/>
            <person name="Liang C."/>
            <person name="Lipzen A."/>
            <person name="Lutzoni F."/>
            <person name="Magnuson J."/>
            <person name="Mondo S."/>
            <person name="Nolan M."/>
            <person name="Ohm R."/>
            <person name="Pangilinan J."/>
            <person name="Park H.-J."/>
            <person name="Ramirez L."/>
            <person name="Alfaro M."/>
            <person name="Sun H."/>
            <person name="Tritt A."/>
            <person name="Yoshinaga Y."/>
            <person name="Zwiers L.-H."/>
            <person name="Turgeon B."/>
            <person name="Goodwin S."/>
            <person name="Spatafora J."/>
            <person name="Crous P."/>
            <person name="Grigoriev I."/>
        </authorList>
    </citation>
    <scope>NUCLEOTIDE SEQUENCE</scope>
    <source>
        <strain evidence="1">ATCC 200398</strain>
    </source>
</reference>
<organism evidence="1 2">
    <name type="scientific">Lindgomyces ingoldianus</name>
    <dbReference type="NCBI Taxonomy" id="673940"/>
    <lineage>
        <taxon>Eukaryota</taxon>
        <taxon>Fungi</taxon>
        <taxon>Dikarya</taxon>
        <taxon>Ascomycota</taxon>
        <taxon>Pezizomycotina</taxon>
        <taxon>Dothideomycetes</taxon>
        <taxon>Pleosporomycetidae</taxon>
        <taxon>Pleosporales</taxon>
        <taxon>Lindgomycetaceae</taxon>
        <taxon>Lindgomyces</taxon>
    </lineage>
</organism>
<accession>A0ACB6QIK5</accession>
<keyword evidence="2" id="KW-1185">Reference proteome</keyword>
<evidence type="ECO:0000313" key="2">
    <source>
        <dbReference type="Proteomes" id="UP000799755"/>
    </source>
</evidence>